<reference evidence="2" key="1">
    <citation type="submission" date="2015-06" db="EMBL/GenBank/DDBJ databases">
        <authorList>
            <person name="Urmite Genomes"/>
        </authorList>
    </citation>
    <scope>NUCLEOTIDE SEQUENCE [LARGE SCALE GENOMIC DNA]</scope>
    <source>
        <strain evidence="2">CSUR P1867</strain>
    </source>
</reference>
<dbReference type="AlphaFoldDB" id="A0A0G4Q3L8"/>
<evidence type="ECO:0000313" key="2">
    <source>
        <dbReference type="Proteomes" id="UP000183920"/>
    </source>
</evidence>
<dbReference type="Proteomes" id="UP000183920">
    <property type="component" value="Unassembled WGS sequence"/>
</dbReference>
<accession>A0A0G4Q3L8</accession>
<dbReference type="EMBL" id="CVRY01000002">
    <property type="protein sequence ID" value="CRL60211.1"/>
    <property type="molecule type" value="Genomic_DNA"/>
</dbReference>
<proteinExistence type="predicted"/>
<organism evidence="1 2">
    <name type="scientific">Proteus penneri</name>
    <dbReference type="NCBI Taxonomy" id="102862"/>
    <lineage>
        <taxon>Bacteria</taxon>
        <taxon>Pseudomonadati</taxon>
        <taxon>Pseudomonadota</taxon>
        <taxon>Gammaproteobacteria</taxon>
        <taxon>Enterobacterales</taxon>
        <taxon>Morganellaceae</taxon>
        <taxon>Proteus</taxon>
    </lineage>
</organism>
<name>A0A0G4Q3L8_9GAMM</name>
<protein>
    <submittedName>
        <fullName evidence="1">Uncharacterized protein</fullName>
    </submittedName>
</protein>
<dbReference type="RefSeq" id="WP_072063076.1">
    <property type="nucleotide sequence ID" value="NZ_CVRY01000002.1"/>
</dbReference>
<gene>
    <name evidence="1" type="ORF">BN1804_00813</name>
</gene>
<evidence type="ECO:0000313" key="1">
    <source>
        <dbReference type="EMBL" id="CRL60211.1"/>
    </source>
</evidence>
<sequence>MEIEVNTKAKVDIKTLRTCIKVSDSFNCDILDANGNKVEDYNYYVPNFFPGDHYGDYLMLDIDIETGKITNWKKPTPEELQEMLYPEDD</sequence>